<feature type="transmembrane region" description="Helical" evidence="7">
    <location>
        <begin position="229"/>
        <end position="251"/>
    </location>
</feature>
<dbReference type="Pfam" id="PF03606">
    <property type="entry name" value="DcuC"/>
    <property type="match status" value="1"/>
</dbReference>
<sequence length="482" mass="49587">MSSPSEAPQGAPADASAHGRAHPTGSRLHPILVMLAMMLLAVAATHLLPAGKFQRHGKLVEPGSYKVVPKIAGPTALFAPVPPDAKDKPARAASLVSLATTIPGGMIKAVALIFMVMFVGGMFAVMRATGAIDAGVDRLLHLTAGNLYVLVPILMIVLALGSTFLGFISEYLVIIPIVAVIGQRMGLPNLFSMAVVAVAAKIGYAASVTNPVALAIAQPLAGVPVFSGMLVRFGVFVLFLSLGIGFVLLYVRKVAPSPGDRIVAALSAPRLSPRQIGVLLTLLAGSVGLIVGARLWDWGNPELAAFYVAISAAIALVGGLRAGQAADVFVEGMKSMMLACLLVGLAASVEIILRDSQVLDTIIAGATQLARGHGPPVVANALMAIEMGLDVVIPSVSGKATLSIPILAPIAHASGVGGQTLVVAFLLGSGLMNMVTPTSGMLLAYLATAKVDYLQWLRFIAPLMAVLVILAMVILALAAVRL</sequence>
<keyword evidence="9" id="KW-1185">Reference proteome</keyword>
<feature type="transmembrane region" description="Helical" evidence="7">
    <location>
        <begin position="459"/>
        <end position="480"/>
    </location>
</feature>
<gene>
    <name evidence="8" type="ORF">OR37_01790</name>
</gene>
<dbReference type="PATRIC" id="fig|1292034.3.peg.1777"/>
<feature type="region of interest" description="Disordered" evidence="6">
    <location>
        <begin position="1"/>
        <end position="23"/>
    </location>
</feature>
<evidence type="ECO:0000256" key="4">
    <source>
        <dbReference type="ARBA" id="ARBA00022989"/>
    </source>
</evidence>
<dbReference type="InterPro" id="IPR051679">
    <property type="entry name" value="DASS-Related_Transporters"/>
</dbReference>
<dbReference type="OrthoDB" id="255482at2"/>
<feature type="transmembrane region" description="Helical" evidence="7">
    <location>
        <begin position="421"/>
        <end position="447"/>
    </location>
</feature>
<keyword evidence="5 7" id="KW-0472">Membrane</keyword>
<evidence type="ECO:0000313" key="8">
    <source>
        <dbReference type="EMBL" id="ENZ82236.1"/>
    </source>
</evidence>
<feature type="transmembrane region" description="Helical" evidence="7">
    <location>
        <begin position="193"/>
        <end position="217"/>
    </location>
</feature>
<evidence type="ECO:0000256" key="6">
    <source>
        <dbReference type="SAM" id="MobiDB-lite"/>
    </source>
</evidence>
<feature type="transmembrane region" description="Helical" evidence="7">
    <location>
        <begin position="303"/>
        <end position="323"/>
    </location>
</feature>
<evidence type="ECO:0000256" key="3">
    <source>
        <dbReference type="ARBA" id="ARBA00022692"/>
    </source>
</evidence>
<feature type="transmembrane region" description="Helical" evidence="7">
    <location>
        <begin position="28"/>
        <end position="48"/>
    </location>
</feature>
<organism evidence="8 9">
    <name type="scientific">Caulobacter vibrioides OR37</name>
    <dbReference type="NCBI Taxonomy" id="1292034"/>
    <lineage>
        <taxon>Bacteria</taxon>
        <taxon>Pseudomonadati</taxon>
        <taxon>Pseudomonadota</taxon>
        <taxon>Alphaproteobacteria</taxon>
        <taxon>Caulobacterales</taxon>
        <taxon>Caulobacteraceae</taxon>
        <taxon>Caulobacter</taxon>
    </lineage>
</organism>
<reference evidence="8 9" key="1">
    <citation type="journal article" date="2013" name="Genome Announc.">
        <title>Draft Genome Sequence for Caulobacter sp. Strain OR37, a Bacterium Tolerant to Heavy Metals.</title>
        <authorList>
            <person name="Utturkar S.M."/>
            <person name="Bollmann A."/>
            <person name="Brzoska R.M."/>
            <person name="Klingeman D.M."/>
            <person name="Epstein S.E."/>
            <person name="Palumbo A.V."/>
            <person name="Brown S.D."/>
        </authorList>
    </citation>
    <scope>NUCLEOTIDE SEQUENCE [LARGE SCALE GENOMIC DNA]</scope>
    <source>
        <strain evidence="8 9">OR37</strain>
    </source>
</reference>
<feature type="transmembrane region" description="Helical" evidence="7">
    <location>
        <begin position="109"/>
        <end position="128"/>
    </location>
</feature>
<dbReference type="GO" id="GO:0005886">
    <property type="term" value="C:plasma membrane"/>
    <property type="evidence" value="ECO:0007669"/>
    <property type="project" value="UniProtKB-SubCell"/>
</dbReference>
<protein>
    <submittedName>
        <fullName evidence="8">Putative membrane protein</fullName>
    </submittedName>
</protein>
<dbReference type="PANTHER" id="PTHR43652">
    <property type="entry name" value="BASIC AMINO ACID ANTIPORTER YFCC-RELATED"/>
    <property type="match status" value="1"/>
</dbReference>
<dbReference type="eggNOG" id="COG1288">
    <property type="taxonomic scope" value="Bacteria"/>
</dbReference>
<evidence type="ECO:0000313" key="9">
    <source>
        <dbReference type="Proteomes" id="UP000013063"/>
    </source>
</evidence>
<evidence type="ECO:0000256" key="2">
    <source>
        <dbReference type="ARBA" id="ARBA00022475"/>
    </source>
</evidence>
<proteinExistence type="predicted"/>
<keyword evidence="4 7" id="KW-1133">Transmembrane helix</keyword>
<dbReference type="AlphaFoldDB" id="R0D0S1"/>
<accession>R0D0S1</accession>
<dbReference type="Proteomes" id="UP000013063">
    <property type="component" value="Unassembled WGS sequence"/>
</dbReference>
<keyword evidence="3 7" id="KW-0812">Transmembrane</keyword>
<evidence type="ECO:0000256" key="1">
    <source>
        <dbReference type="ARBA" id="ARBA00004651"/>
    </source>
</evidence>
<feature type="transmembrane region" description="Helical" evidence="7">
    <location>
        <begin position="148"/>
        <end position="181"/>
    </location>
</feature>
<dbReference type="RefSeq" id="WP_004618365.1">
    <property type="nucleotide sequence ID" value="NZ_APMP01000008.1"/>
</dbReference>
<feature type="transmembrane region" description="Helical" evidence="7">
    <location>
        <begin position="276"/>
        <end position="297"/>
    </location>
</feature>
<comment type="subcellular location">
    <subcellularLocation>
        <location evidence="1">Cell membrane</location>
        <topology evidence="1">Multi-pass membrane protein</topology>
    </subcellularLocation>
</comment>
<evidence type="ECO:0000256" key="7">
    <source>
        <dbReference type="SAM" id="Phobius"/>
    </source>
</evidence>
<dbReference type="STRING" id="1292034.OR37_01790"/>
<name>R0D0S1_CAUVI</name>
<evidence type="ECO:0000256" key="5">
    <source>
        <dbReference type="ARBA" id="ARBA00023136"/>
    </source>
</evidence>
<comment type="caution">
    <text evidence="8">The sequence shown here is derived from an EMBL/GenBank/DDBJ whole genome shotgun (WGS) entry which is preliminary data.</text>
</comment>
<keyword evidence="2" id="KW-1003">Cell membrane</keyword>
<dbReference type="EMBL" id="APMP01000008">
    <property type="protein sequence ID" value="ENZ82236.1"/>
    <property type="molecule type" value="Genomic_DNA"/>
</dbReference>
<dbReference type="PANTHER" id="PTHR43652:SF6">
    <property type="entry name" value="ARGININE REPRESSOR"/>
    <property type="match status" value="1"/>
</dbReference>
<dbReference type="InterPro" id="IPR018385">
    <property type="entry name" value="C4_dicarb_anaerob_car-like"/>
</dbReference>